<feature type="chain" id="PRO_5013307771" evidence="1">
    <location>
        <begin position="19"/>
        <end position="203"/>
    </location>
</feature>
<dbReference type="RefSeq" id="WP_096778258.1">
    <property type="nucleotide sequence ID" value="NZ_CP012621.1"/>
</dbReference>
<dbReference type="Proteomes" id="UP000217763">
    <property type="component" value="Chromosome"/>
</dbReference>
<name>A0A291HK02_9GAMM</name>
<reference evidence="3" key="1">
    <citation type="submission" date="2015-09" db="EMBL/GenBank/DDBJ databases">
        <authorList>
            <person name="Shao Z."/>
            <person name="Wang L."/>
        </authorList>
    </citation>
    <scope>NUCLEOTIDE SEQUENCE [LARGE SCALE GENOMIC DNA]</scope>
    <source>
        <strain evidence="3">F13-1</strain>
    </source>
</reference>
<dbReference type="AlphaFoldDB" id="A0A291HK02"/>
<evidence type="ECO:0000256" key="1">
    <source>
        <dbReference type="SAM" id="SignalP"/>
    </source>
</evidence>
<dbReference type="SUPFAM" id="SSF48452">
    <property type="entry name" value="TPR-like"/>
    <property type="match status" value="1"/>
</dbReference>
<dbReference type="KEGG" id="zdf:AN401_00440"/>
<evidence type="ECO:0000313" key="3">
    <source>
        <dbReference type="Proteomes" id="UP000217763"/>
    </source>
</evidence>
<feature type="signal peptide" evidence="1">
    <location>
        <begin position="1"/>
        <end position="18"/>
    </location>
</feature>
<gene>
    <name evidence="2" type="ORF">AN401_00440</name>
</gene>
<organism evidence="2 3">
    <name type="scientific">Zobellella denitrificans</name>
    <dbReference type="NCBI Taxonomy" id="347534"/>
    <lineage>
        <taxon>Bacteria</taxon>
        <taxon>Pseudomonadati</taxon>
        <taxon>Pseudomonadota</taxon>
        <taxon>Gammaproteobacteria</taxon>
        <taxon>Aeromonadales</taxon>
        <taxon>Aeromonadaceae</taxon>
        <taxon>Zobellella</taxon>
    </lineage>
</organism>
<dbReference type="Pfam" id="PF14559">
    <property type="entry name" value="TPR_19"/>
    <property type="match status" value="1"/>
</dbReference>
<evidence type="ECO:0000313" key="2">
    <source>
        <dbReference type="EMBL" id="ATG72497.1"/>
    </source>
</evidence>
<sequence>MNKTLLLLAALALPPVQAADKLDPIQEQWARCQYQVADEEREGCLEQLSIRADLASSANPTRTDLLIWSAIVKSTWAGAKGGLGALRLVKDARRRLEQALQQDASALDGSAYTSLGSLYYQVPGWPVGFGDKDKAEQLLRQALRINPQGIDPNFFYGDFLLQQGRKEEARSYLHKALQAPARPGRELADAGRRKEIEARLARL</sequence>
<protein>
    <submittedName>
        <fullName evidence="2">Uncharacterized protein</fullName>
    </submittedName>
</protein>
<dbReference type="InterPro" id="IPR011990">
    <property type="entry name" value="TPR-like_helical_dom_sf"/>
</dbReference>
<dbReference type="Gene3D" id="1.25.40.10">
    <property type="entry name" value="Tetratricopeptide repeat domain"/>
    <property type="match status" value="1"/>
</dbReference>
<keyword evidence="1" id="KW-0732">Signal</keyword>
<keyword evidence="3" id="KW-1185">Reference proteome</keyword>
<proteinExistence type="predicted"/>
<accession>A0A291HK02</accession>
<dbReference type="EMBL" id="CP012621">
    <property type="protein sequence ID" value="ATG72497.1"/>
    <property type="molecule type" value="Genomic_DNA"/>
</dbReference>